<feature type="compositionally biased region" description="Basic and acidic residues" evidence="1">
    <location>
        <begin position="214"/>
        <end position="231"/>
    </location>
</feature>
<evidence type="ECO:0008006" key="4">
    <source>
        <dbReference type="Google" id="ProtNLM"/>
    </source>
</evidence>
<feature type="compositionally biased region" description="Polar residues" evidence="1">
    <location>
        <begin position="130"/>
        <end position="140"/>
    </location>
</feature>
<dbReference type="Proteomes" id="UP000269276">
    <property type="component" value="Unassembled WGS sequence"/>
</dbReference>
<proteinExistence type="predicted"/>
<feature type="region of interest" description="Disordered" evidence="1">
    <location>
        <begin position="40"/>
        <end position="158"/>
    </location>
</feature>
<sequence>MNALAAYLQLEQASSTRSTASVLLHNHQLAPLLVSPPIMAQTAPAPHHSPPSDVPKRPKGILKNSNSYQHTSPDAHVSPTAEHPPSLPKHDLPAPAVPADRPQMPDRELSEKEITQLNTELNAGGHRRTSSATRTSLPRRQSSHHEQDGAAQADENNMRLKWDEANLYLNEGQMGGKMKIDEPKTPFVRQSDPVLEDEDDMPGIDPNQLAVDELDMKKSPSEQKQKSKEDIPGLDLGEPELAQHRRDSDGERRVTVGEQMDVDDHGRHGEAQENPMSSEEKEKHKKFEEMRKKHYEMKNVKNLLGRSADELEKLDDEN</sequence>
<dbReference type="OrthoDB" id="551302at2759"/>
<evidence type="ECO:0000313" key="2">
    <source>
        <dbReference type="EMBL" id="RMY65350.1"/>
    </source>
</evidence>
<feature type="compositionally biased region" description="Polar residues" evidence="1">
    <location>
        <begin position="63"/>
        <end position="72"/>
    </location>
</feature>
<dbReference type="AlphaFoldDB" id="A0A3M7DMF5"/>
<gene>
    <name evidence="2" type="ORF">D0863_09178</name>
</gene>
<feature type="compositionally biased region" description="Basic and acidic residues" evidence="1">
    <location>
        <begin position="103"/>
        <end position="114"/>
    </location>
</feature>
<evidence type="ECO:0000256" key="1">
    <source>
        <dbReference type="SAM" id="MobiDB-lite"/>
    </source>
</evidence>
<evidence type="ECO:0000313" key="3">
    <source>
        <dbReference type="Proteomes" id="UP000269276"/>
    </source>
</evidence>
<protein>
    <recommendedName>
        <fullName evidence="4">Glc8 protein</fullName>
    </recommendedName>
</protein>
<name>A0A3M7DMF5_HORWE</name>
<organism evidence="2 3">
    <name type="scientific">Hortaea werneckii</name>
    <name type="common">Black yeast</name>
    <name type="synonym">Cladosporium werneckii</name>
    <dbReference type="NCBI Taxonomy" id="91943"/>
    <lineage>
        <taxon>Eukaryota</taxon>
        <taxon>Fungi</taxon>
        <taxon>Dikarya</taxon>
        <taxon>Ascomycota</taxon>
        <taxon>Pezizomycotina</taxon>
        <taxon>Dothideomycetes</taxon>
        <taxon>Dothideomycetidae</taxon>
        <taxon>Mycosphaerellales</taxon>
        <taxon>Teratosphaeriaceae</taxon>
        <taxon>Hortaea</taxon>
    </lineage>
</organism>
<feature type="region of interest" description="Disordered" evidence="1">
    <location>
        <begin position="176"/>
        <end position="288"/>
    </location>
</feature>
<dbReference type="Pfam" id="PF04979">
    <property type="entry name" value="IPP-2"/>
    <property type="match status" value="1"/>
</dbReference>
<dbReference type="GO" id="GO:0009966">
    <property type="term" value="P:regulation of signal transduction"/>
    <property type="evidence" value="ECO:0007669"/>
    <property type="project" value="InterPro"/>
</dbReference>
<reference evidence="2 3" key="1">
    <citation type="journal article" date="2018" name="BMC Genomics">
        <title>Genomic evidence for intraspecific hybridization in a clonal and extremely halotolerant yeast.</title>
        <authorList>
            <person name="Gostincar C."/>
            <person name="Stajich J.E."/>
            <person name="Zupancic J."/>
            <person name="Zalar P."/>
            <person name="Gunde-Cimerman N."/>
        </authorList>
    </citation>
    <scope>NUCLEOTIDE SEQUENCE [LARGE SCALE GENOMIC DNA]</scope>
    <source>
        <strain evidence="2 3">EXF-2682</strain>
    </source>
</reference>
<dbReference type="PANTHER" id="PTHR12398">
    <property type="entry name" value="PROTEIN PHOSPHATASE INHIBITOR"/>
    <property type="match status" value="1"/>
</dbReference>
<dbReference type="VEuPathDB" id="FungiDB:BTJ68_14251"/>
<feature type="compositionally biased region" description="Basic and acidic residues" evidence="1">
    <location>
        <begin position="241"/>
        <end position="255"/>
    </location>
</feature>
<feature type="compositionally biased region" description="Basic and acidic residues" evidence="1">
    <location>
        <begin position="262"/>
        <end position="271"/>
    </location>
</feature>
<accession>A0A3M7DMF5</accession>
<dbReference type="GO" id="GO:0004864">
    <property type="term" value="F:protein phosphatase inhibitor activity"/>
    <property type="evidence" value="ECO:0007669"/>
    <property type="project" value="InterPro"/>
</dbReference>
<feature type="compositionally biased region" description="Basic and acidic residues" evidence="1">
    <location>
        <begin position="278"/>
        <end position="288"/>
    </location>
</feature>
<dbReference type="InterPro" id="IPR007062">
    <property type="entry name" value="PPI-2"/>
</dbReference>
<dbReference type="PANTHER" id="PTHR12398:SF20">
    <property type="entry name" value="PROTEIN PHOSPHATASE 1 REGULATORY INHIBITOR SUBUNIT 2"/>
    <property type="match status" value="1"/>
</dbReference>
<dbReference type="EMBL" id="QWIP01000358">
    <property type="protein sequence ID" value="RMY65350.1"/>
    <property type="molecule type" value="Genomic_DNA"/>
</dbReference>
<comment type="caution">
    <text evidence="2">The sequence shown here is derived from an EMBL/GenBank/DDBJ whole genome shotgun (WGS) entry which is preliminary data.</text>
</comment>